<name>A0ABQ2WI99_9ALTE</name>
<protein>
    <recommendedName>
        <fullName evidence="3">Orphan protein</fullName>
    </recommendedName>
</protein>
<comment type="caution">
    <text evidence="1">The sequence shown here is derived from an EMBL/GenBank/DDBJ whole genome shotgun (WGS) entry which is preliminary data.</text>
</comment>
<dbReference type="RefSeq" id="WP_189480818.1">
    <property type="nucleotide sequence ID" value="NZ_BMYR01000003.1"/>
</dbReference>
<dbReference type="Proteomes" id="UP000634667">
    <property type="component" value="Unassembled WGS sequence"/>
</dbReference>
<proteinExistence type="predicted"/>
<accession>A0ABQ2WI99</accession>
<evidence type="ECO:0000313" key="1">
    <source>
        <dbReference type="EMBL" id="GGW54624.1"/>
    </source>
</evidence>
<dbReference type="EMBL" id="BMYR01000003">
    <property type="protein sequence ID" value="GGW54624.1"/>
    <property type="molecule type" value="Genomic_DNA"/>
</dbReference>
<gene>
    <name evidence="1" type="ORF">GCM10008111_08250</name>
</gene>
<organism evidence="1 2">
    <name type="scientific">Alishewanella tabrizica</name>
    <dbReference type="NCBI Taxonomy" id="671278"/>
    <lineage>
        <taxon>Bacteria</taxon>
        <taxon>Pseudomonadati</taxon>
        <taxon>Pseudomonadota</taxon>
        <taxon>Gammaproteobacteria</taxon>
        <taxon>Alteromonadales</taxon>
        <taxon>Alteromonadaceae</taxon>
        <taxon>Alishewanella</taxon>
    </lineage>
</organism>
<keyword evidence="2" id="KW-1185">Reference proteome</keyword>
<evidence type="ECO:0000313" key="2">
    <source>
        <dbReference type="Proteomes" id="UP000634667"/>
    </source>
</evidence>
<sequence length="112" mass="13132">MDNTAALIQEYLTLTREVMPQLAQQLNRAQGQKSVRKWPVEHDHCFQRIVLDTICEGVWYDYIKSPAYKHLNATQATAAVQLCRRIISGQEDLKQLNENSLKWRQKQHTFSF</sequence>
<evidence type="ECO:0008006" key="3">
    <source>
        <dbReference type="Google" id="ProtNLM"/>
    </source>
</evidence>
<reference evidence="2" key="1">
    <citation type="journal article" date="2019" name="Int. J. Syst. Evol. Microbiol.">
        <title>The Global Catalogue of Microorganisms (GCM) 10K type strain sequencing project: providing services to taxonomists for standard genome sequencing and annotation.</title>
        <authorList>
            <consortium name="The Broad Institute Genomics Platform"/>
            <consortium name="The Broad Institute Genome Sequencing Center for Infectious Disease"/>
            <person name="Wu L."/>
            <person name="Ma J."/>
        </authorList>
    </citation>
    <scope>NUCLEOTIDE SEQUENCE [LARGE SCALE GENOMIC DNA]</scope>
    <source>
        <strain evidence="2">KCTC 23723</strain>
    </source>
</reference>